<dbReference type="Proteomes" id="UP000030765">
    <property type="component" value="Unassembled WGS sequence"/>
</dbReference>
<keyword evidence="3" id="KW-1185">Reference proteome</keyword>
<dbReference type="AlphaFoldDB" id="A0A084WSF8"/>
<dbReference type="EMBL" id="KE525415">
    <property type="protein sequence ID" value="KFB53152.1"/>
    <property type="molecule type" value="Genomic_DNA"/>
</dbReference>
<proteinExistence type="predicted"/>
<reference evidence="1 3" key="1">
    <citation type="journal article" date="2014" name="BMC Genomics">
        <title>Genome sequence of Anopheles sinensis provides insight into genetics basis of mosquito competence for malaria parasites.</title>
        <authorList>
            <person name="Zhou D."/>
            <person name="Zhang D."/>
            <person name="Ding G."/>
            <person name="Shi L."/>
            <person name="Hou Q."/>
            <person name="Ye Y."/>
            <person name="Xu Y."/>
            <person name="Zhou H."/>
            <person name="Xiong C."/>
            <person name="Li S."/>
            <person name="Yu J."/>
            <person name="Hong S."/>
            <person name="Yu X."/>
            <person name="Zou P."/>
            <person name="Chen C."/>
            <person name="Chang X."/>
            <person name="Wang W."/>
            <person name="Lv Y."/>
            <person name="Sun Y."/>
            <person name="Ma L."/>
            <person name="Shen B."/>
            <person name="Zhu C."/>
        </authorList>
    </citation>
    <scope>NUCLEOTIDE SEQUENCE [LARGE SCALE GENOMIC DNA]</scope>
</reference>
<organism evidence="1">
    <name type="scientific">Anopheles sinensis</name>
    <name type="common">Mosquito</name>
    <dbReference type="NCBI Taxonomy" id="74873"/>
    <lineage>
        <taxon>Eukaryota</taxon>
        <taxon>Metazoa</taxon>
        <taxon>Ecdysozoa</taxon>
        <taxon>Arthropoda</taxon>
        <taxon>Hexapoda</taxon>
        <taxon>Insecta</taxon>
        <taxon>Pterygota</taxon>
        <taxon>Neoptera</taxon>
        <taxon>Endopterygota</taxon>
        <taxon>Diptera</taxon>
        <taxon>Nematocera</taxon>
        <taxon>Culicoidea</taxon>
        <taxon>Culicidae</taxon>
        <taxon>Anophelinae</taxon>
        <taxon>Anopheles</taxon>
    </lineage>
</organism>
<dbReference type="EnsemblMetazoa" id="ASIC021451-RA">
    <property type="protein sequence ID" value="ASIC021451-PA"/>
    <property type="gene ID" value="ASIC021451"/>
</dbReference>
<name>A0A084WSF8_ANOSI</name>
<dbReference type="EMBL" id="ATLV01026521">
    <property type="status" value="NOT_ANNOTATED_CDS"/>
    <property type="molecule type" value="Genomic_DNA"/>
</dbReference>
<reference evidence="2" key="2">
    <citation type="submission" date="2020-05" db="UniProtKB">
        <authorList>
            <consortium name="EnsemblMetazoa"/>
        </authorList>
    </citation>
    <scope>IDENTIFICATION</scope>
</reference>
<gene>
    <name evidence="1" type="ORF">ZHAS_00021451</name>
</gene>
<evidence type="ECO:0000313" key="2">
    <source>
        <dbReference type="EnsemblMetazoa" id="ASIC021451-PA"/>
    </source>
</evidence>
<sequence length="69" mass="7310">MTICCTKLGTLHTFLGRRATTLPCVGPREGVKNGRKRNDRVETANEGFPPRGCGVACYGVQKGGSLASD</sequence>
<dbReference type="VEuPathDB" id="VectorBase:ASIC021451"/>
<protein>
    <submittedName>
        <fullName evidence="1 2">Uncharacterized protein</fullName>
    </submittedName>
</protein>
<evidence type="ECO:0000313" key="1">
    <source>
        <dbReference type="EMBL" id="KFB53152.1"/>
    </source>
</evidence>
<evidence type="ECO:0000313" key="3">
    <source>
        <dbReference type="Proteomes" id="UP000030765"/>
    </source>
</evidence>
<accession>A0A084WSF8</accession>